<dbReference type="GO" id="GO:0005886">
    <property type="term" value="C:plasma membrane"/>
    <property type="evidence" value="ECO:0007669"/>
    <property type="project" value="UniProtKB-SubCell"/>
</dbReference>
<evidence type="ECO:0000256" key="19">
    <source>
        <dbReference type="SAM" id="Phobius"/>
    </source>
</evidence>
<accession>A0A562IXS5</accession>
<proteinExistence type="predicted"/>
<feature type="domain" description="Fibronectin type-III" evidence="20">
    <location>
        <begin position="430"/>
        <end position="518"/>
    </location>
</feature>
<feature type="region of interest" description="Disordered" evidence="18">
    <location>
        <begin position="168"/>
        <end position="205"/>
    </location>
</feature>
<comment type="caution">
    <text evidence="21">The sequence shown here is derived from an EMBL/GenBank/DDBJ whole genome shotgun (WGS) entry which is preliminary data.</text>
</comment>
<dbReference type="InterPro" id="IPR055163">
    <property type="entry name" value="ALK/LTK-like_GRD"/>
</dbReference>
<evidence type="ECO:0000313" key="21">
    <source>
        <dbReference type="EMBL" id="TWH75728.1"/>
    </source>
</evidence>
<name>A0A562IXS5_9ACTN</name>
<keyword evidence="22" id="KW-1185">Reference proteome</keyword>
<keyword evidence="5 19" id="KW-0812">Transmembrane</keyword>
<evidence type="ECO:0000256" key="7">
    <source>
        <dbReference type="ARBA" id="ARBA00022741"/>
    </source>
</evidence>
<feature type="region of interest" description="Disordered" evidence="18">
    <location>
        <begin position="240"/>
        <end position="259"/>
    </location>
</feature>
<dbReference type="Pfam" id="PF00041">
    <property type="entry name" value="fn3"/>
    <property type="match status" value="1"/>
</dbReference>
<dbReference type="Proteomes" id="UP000321490">
    <property type="component" value="Unassembled WGS sequence"/>
</dbReference>
<keyword evidence="16" id="KW-0378">Hydrolase</keyword>
<comment type="subcellular location">
    <subcellularLocation>
        <location evidence="1">Cell membrane</location>
        <topology evidence="1">Single-pass type I membrane protein</topology>
    </subcellularLocation>
</comment>
<evidence type="ECO:0000313" key="22">
    <source>
        <dbReference type="Proteomes" id="UP000321490"/>
    </source>
</evidence>
<dbReference type="Pfam" id="PF12810">
    <property type="entry name" value="ALK_LTK_GRD"/>
    <property type="match status" value="1"/>
</dbReference>
<feature type="compositionally biased region" description="Gly residues" evidence="18">
    <location>
        <begin position="112"/>
        <end position="121"/>
    </location>
</feature>
<evidence type="ECO:0000256" key="11">
    <source>
        <dbReference type="ARBA" id="ARBA00023136"/>
    </source>
</evidence>
<keyword evidence="16" id="KW-0326">Glycosidase</keyword>
<organism evidence="21 22">
    <name type="scientific">Modestobacter roseus</name>
    <dbReference type="NCBI Taxonomy" id="1181884"/>
    <lineage>
        <taxon>Bacteria</taxon>
        <taxon>Bacillati</taxon>
        <taxon>Actinomycetota</taxon>
        <taxon>Actinomycetes</taxon>
        <taxon>Geodermatophilales</taxon>
        <taxon>Geodermatophilaceae</taxon>
        <taxon>Modestobacter</taxon>
    </lineage>
</organism>
<keyword evidence="17" id="KW-0624">Polysaccharide degradation</keyword>
<feature type="compositionally biased region" description="Low complexity" evidence="18">
    <location>
        <begin position="172"/>
        <end position="185"/>
    </location>
</feature>
<dbReference type="GO" id="GO:0004714">
    <property type="term" value="F:transmembrane receptor protein tyrosine kinase activity"/>
    <property type="evidence" value="ECO:0007669"/>
    <property type="project" value="UniProtKB-EC"/>
</dbReference>
<evidence type="ECO:0000256" key="17">
    <source>
        <dbReference type="ARBA" id="ARBA00023326"/>
    </source>
</evidence>
<keyword evidence="10 19" id="KW-1133">Transmembrane helix</keyword>
<keyword evidence="3" id="KW-1003">Cell membrane</keyword>
<protein>
    <recommendedName>
        <fullName evidence="2">receptor protein-tyrosine kinase</fullName>
        <ecNumber evidence="2">2.7.10.1</ecNumber>
    </recommendedName>
</protein>
<keyword evidence="17" id="KW-0119">Carbohydrate metabolism</keyword>
<reference evidence="21 22" key="1">
    <citation type="submission" date="2019-07" db="EMBL/GenBank/DDBJ databases">
        <title>R&amp;d 2014.</title>
        <authorList>
            <person name="Klenk H.-P."/>
        </authorList>
    </citation>
    <scope>NUCLEOTIDE SEQUENCE [LARGE SCALE GENOMIC DNA]</scope>
    <source>
        <strain evidence="21 22">DSM 45764</strain>
    </source>
</reference>
<evidence type="ECO:0000256" key="12">
    <source>
        <dbReference type="ARBA" id="ARBA00023137"/>
    </source>
</evidence>
<dbReference type="PROSITE" id="PS50853">
    <property type="entry name" value="FN3"/>
    <property type="match status" value="2"/>
</dbReference>
<keyword evidence="9" id="KW-0067">ATP-binding</keyword>
<gene>
    <name evidence="21" type="ORF">JD78_04292</name>
</gene>
<evidence type="ECO:0000256" key="13">
    <source>
        <dbReference type="ARBA" id="ARBA00023157"/>
    </source>
</evidence>
<evidence type="ECO:0000256" key="3">
    <source>
        <dbReference type="ARBA" id="ARBA00022475"/>
    </source>
</evidence>
<dbReference type="InterPro" id="IPR013783">
    <property type="entry name" value="Ig-like_fold"/>
</dbReference>
<evidence type="ECO:0000256" key="6">
    <source>
        <dbReference type="ARBA" id="ARBA00022729"/>
    </source>
</evidence>
<evidence type="ECO:0000256" key="4">
    <source>
        <dbReference type="ARBA" id="ARBA00022679"/>
    </source>
</evidence>
<dbReference type="GO" id="GO:0016798">
    <property type="term" value="F:hydrolase activity, acting on glycosyl bonds"/>
    <property type="evidence" value="ECO:0007669"/>
    <property type="project" value="UniProtKB-KW"/>
</dbReference>
<dbReference type="InterPro" id="IPR036116">
    <property type="entry name" value="FN3_sf"/>
</dbReference>
<evidence type="ECO:0000256" key="1">
    <source>
        <dbReference type="ARBA" id="ARBA00004251"/>
    </source>
</evidence>
<dbReference type="GO" id="GO:0005524">
    <property type="term" value="F:ATP binding"/>
    <property type="evidence" value="ECO:0007669"/>
    <property type="project" value="UniProtKB-KW"/>
</dbReference>
<evidence type="ECO:0000256" key="16">
    <source>
        <dbReference type="ARBA" id="ARBA00023295"/>
    </source>
</evidence>
<dbReference type="RefSeq" id="WP_166521393.1">
    <property type="nucleotide sequence ID" value="NZ_JABGDC010000002.1"/>
</dbReference>
<dbReference type="SUPFAM" id="SSF49265">
    <property type="entry name" value="Fibronectin type III"/>
    <property type="match status" value="2"/>
</dbReference>
<evidence type="ECO:0000256" key="9">
    <source>
        <dbReference type="ARBA" id="ARBA00022840"/>
    </source>
</evidence>
<evidence type="ECO:0000256" key="14">
    <source>
        <dbReference type="ARBA" id="ARBA00023170"/>
    </source>
</evidence>
<feature type="compositionally biased region" description="Gly residues" evidence="18">
    <location>
        <begin position="129"/>
        <end position="140"/>
    </location>
</feature>
<evidence type="ECO:0000256" key="5">
    <source>
        <dbReference type="ARBA" id="ARBA00022692"/>
    </source>
</evidence>
<dbReference type="EC" id="2.7.10.1" evidence="2"/>
<dbReference type="CDD" id="cd00063">
    <property type="entry name" value="FN3"/>
    <property type="match status" value="2"/>
</dbReference>
<keyword evidence="4" id="KW-0808">Transferase</keyword>
<feature type="domain" description="Fibronectin type-III" evidence="20">
    <location>
        <begin position="296"/>
        <end position="395"/>
    </location>
</feature>
<evidence type="ECO:0000256" key="2">
    <source>
        <dbReference type="ARBA" id="ARBA00011902"/>
    </source>
</evidence>
<dbReference type="EMBL" id="VLKF01000001">
    <property type="protein sequence ID" value="TWH75728.1"/>
    <property type="molecule type" value="Genomic_DNA"/>
</dbReference>
<keyword evidence="13" id="KW-1015">Disulfide bond</keyword>
<keyword evidence="14" id="KW-0675">Receptor</keyword>
<keyword evidence="11 19" id="KW-0472">Membrane</keyword>
<evidence type="ECO:0000256" key="8">
    <source>
        <dbReference type="ARBA" id="ARBA00022777"/>
    </source>
</evidence>
<evidence type="ECO:0000256" key="18">
    <source>
        <dbReference type="SAM" id="MobiDB-lite"/>
    </source>
</evidence>
<feature type="region of interest" description="Disordered" evidence="18">
    <location>
        <begin position="109"/>
        <end position="144"/>
    </location>
</feature>
<sequence>MIKDDRRFGAAWRLAAGAVGLAIGLGGGLLVPAAAHAQTGFEEWVIPGQEGPFTVPSGVCQVNWLLYGGSGGDGSNGIETSTGGDGGWVETHMPVTAGAEFYVQVGTEGRTGAEGGAGGMSGTAPSGGSSSGGGGGGGGASIVRSGATITGEPVIVAAGGGGGGNTEGAFGGPATVRGAFGNSSGSNGGGRGGTHAAPGTGGVTSVSGGVNGGNGVDLVGGAAPAGAGGGGGGFMAGGAGSASGTGASLQGAGGGSGASYVADASTDWTNSHSGNSPLVRATFVACPPAPAPAPAKPAAPQLSSAVSTLPGAVDLVLVPGAPVQGLPVDRYQVSTNGTGGPWTTLITQPQQDTPHLTATVTGLTPGMTYPVTVRAMSDDVASDPSEVKQVTVAPIIVVPFPTPTPTPIPTPTPPVTPVPDTGGEDVVVGTPGAPTGVAAKAERASVLVSWQPPTSGGAVDHYEVTLLPSGQTVSTTQLSARFGAVAGQSYTATVVAVSAARTAGPAGSATTQAEAASPVVPAAVPSAPLTLTTDKGQISSTTPGAKLTVIGTGFLPFSTATIVIYSEPQVLGTVTTDADGNFSREVEVPATLAAGQHSLVASGTAPDGTERFMRMDVTVAAATGAVPAAAEGGLAYTGASVLVPAGVGLAALIGGTVLLLVSRRRRTA</sequence>
<keyword evidence="8" id="KW-0418">Kinase</keyword>
<evidence type="ECO:0000259" key="20">
    <source>
        <dbReference type="PROSITE" id="PS50853"/>
    </source>
</evidence>
<dbReference type="SMART" id="SM00060">
    <property type="entry name" value="FN3"/>
    <property type="match status" value="2"/>
</dbReference>
<keyword evidence="12" id="KW-0829">Tyrosine-protein kinase</keyword>
<dbReference type="AlphaFoldDB" id="A0A562IXS5"/>
<dbReference type="GO" id="GO:0000272">
    <property type="term" value="P:polysaccharide catabolic process"/>
    <property type="evidence" value="ECO:0007669"/>
    <property type="project" value="UniProtKB-KW"/>
</dbReference>
<dbReference type="InterPro" id="IPR003961">
    <property type="entry name" value="FN3_dom"/>
</dbReference>
<keyword evidence="6" id="KW-0732">Signal</keyword>
<keyword evidence="7" id="KW-0547">Nucleotide-binding</keyword>
<dbReference type="Gene3D" id="2.60.40.10">
    <property type="entry name" value="Immunoglobulins"/>
    <property type="match status" value="2"/>
</dbReference>
<feature type="compositionally biased region" description="Low complexity" evidence="18">
    <location>
        <begin position="194"/>
        <end position="205"/>
    </location>
</feature>
<keyword evidence="15" id="KW-0325">Glycoprotein</keyword>
<evidence type="ECO:0000256" key="15">
    <source>
        <dbReference type="ARBA" id="ARBA00023180"/>
    </source>
</evidence>
<evidence type="ECO:0000256" key="10">
    <source>
        <dbReference type="ARBA" id="ARBA00022989"/>
    </source>
</evidence>
<feature type="transmembrane region" description="Helical" evidence="19">
    <location>
        <begin position="641"/>
        <end position="661"/>
    </location>
</feature>